<gene>
    <name evidence="6" type="ORF">FUA23_02275</name>
</gene>
<evidence type="ECO:0000313" key="6">
    <source>
        <dbReference type="EMBL" id="TXF91545.1"/>
    </source>
</evidence>
<feature type="domain" description="PAS" evidence="5">
    <location>
        <begin position="6"/>
        <end position="62"/>
    </location>
</feature>
<dbReference type="SUPFAM" id="SSF46689">
    <property type="entry name" value="Homeodomain-like"/>
    <property type="match status" value="1"/>
</dbReference>
<dbReference type="GO" id="GO:0003700">
    <property type="term" value="F:DNA-binding transcription factor activity"/>
    <property type="evidence" value="ECO:0007669"/>
    <property type="project" value="InterPro"/>
</dbReference>
<dbReference type="SUPFAM" id="SSF55785">
    <property type="entry name" value="PYP-like sensor domain (PAS domain)"/>
    <property type="match status" value="1"/>
</dbReference>
<dbReference type="Gene3D" id="3.30.450.20">
    <property type="entry name" value="PAS domain"/>
    <property type="match status" value="1"/>
</dbReference>
<dbReference type="InterPro" id="IPR000014">
    <property type="entry name" value="PAS"/>
</dbReference>
<sequence length="249" mass="28672">MNRVAVILTDANRRILWVNQDFEFVTGYETGEVIGKSPGHILQGPQTEPDAIQRIKDGLASEEPFKETITNHRKNGEAYLCKLVIHPIHNAENKLVNYIAFEVDGDRVVHDHRISLLNLKDRYRTSSLRGLDELRLFERIKEVMATEKLYLNPDLTLRKLSLKLDTNTKYLSQVINHHGGTNFLSFINSFRIEAVVSRIKAGEFRQHTFFGIAQRCGFKNKSTFYKVFREMTNSTPKAYAEKISSENVK</sequence>
<dbReference type="InterPro" id="IPR018062">
    <property type="entry name" value="HTH_AraC-typ_CS"/>
</dbReference>
<dbReference type="EMBL" id="VOXD01000002">
    <property type="protein sequence ID" value="TXF91545.1"/>
    <property type="molecule type" value="Genomic_DNA"/>
</dbReference>
<dbReference type="Proteomes" id="UP000321907">
    <property type="component" value="Unassembled WGS sequence"/>
</dbReference>
<dbReference type="PROSITE" id="PS50112">
    <property type="entry name" value="PAS"/>
    <property type="match status" value="1"/>
</dbReference>
<evidence type="ECO:0000259" key="5">
    <source>
        <dbReference type="PROSITE" id="PS50112"/>
    </source>
</evidence>
<dbReference type="InterPro" id="IPR009057">
    <property type="entry name" value="Homeodomain-like_sf"/>
</dbReference>
<dbReference type="PANTHER" id="PTHR43280">
    <property type="entry name" value="ARAC-FAMILY TRANSCRIPTIONAL REGULATOR"/>
    <property type="match status" value="1"/>
</dbReference>
<dbReference type="RefSeq" id="WP_147929085.1">
    <property type="nucleotide sequence ID" value="NZ_VOXD01000002.1"/>
</dbReference>
<dbReference type="AlphaFoldDB" id="A0A5C7FJR5"/>
<dbReference type="PROSITE" id="PS01124">
    <property type="entry name" value="HTH_ARAC_FAMILY_2"/>
    <property type="match status" value="1"/>
</dbReference>
<evidence type="ECO:0000313" key="7">
    <source>
        <dbReference type="Proteomes" id="UP000321907"/>
    </source>
</evidence>
<evidence type="ECO:0000256" key="1">
    <source>
        <dbReference type="ARBA" id="ARBA00023015"/>
    </source>
</evidence>
<proteinExistence type="predicted"/>
<dbReference type="OrthoDB" id="9124519at2"/>
<dbReference type="SMART" id="SM00342">
    <property type="entry name" value="HTH_ARAC"/>
    <property type="match status" value="1"/>
</dbReference>
<dbReference type="CDD" id="cd00130">
    <property type="entry name" value="PAS"/>
    <property type="match status" value="1"/>
</dbReference>
<keyword evidence="2" id="KW-0238">DNA-binding</keyword>
<evidence type="ECO:0000256" key="2">
    <source>
        <dbReference type="ARBA" id="ARBA00023125"/>
    </source>
</evidence>
<dbReference type="PANTHER" id="PTHR43280:SF29">
    <property type="entry name" value="ARAC-FAMILY TRANSCRIPTIONAL REGULATOR"/>
    <property type="match status" value="1"/>
</dbReference>
<reference evidence="6 7" key="1">
    <citation type="submission" date="2019-08" db="EMBL/GenBank/DDBJ databases">
        <title>Lewinella sp. strain SSH13 Genome sequencing and assembly.</title>
        <authorList>
            <person name="Kim I."/>
        </authorList>
    </citation>
    <scope>NUCLEOTIDE SEQUENCE [LARGE SCALE GENOMIC DNA]</scope>
    <source>
        <strain evidence="6 7">SSH13</strain>
    </source>
</reference>
<dbReference type="NCBIfam" id="TIGR00229">
    <property type="entry name" value="sensory_box"/>
    <property type="match status" value="1"/>
</dbReference>
<comment type="caution">
    <text evidence="6">The sequence shown here is derived from an EMBL/GenBank/DDBJ whole genome shotgun (WGS) entry which is preliminary data.</text>
</comment>
<dbReference type="Gene3D" id="1.10.10.60">
    <property type="entry name" value="Homeodomain-like"/>
    <property type="match status" value="2"/>
</dbReference>
<keyword evidence="7" id="KW-1185">Reference proteome</keyword>
<dbReference type="InterPro" id="IPR018060">
    <property type="entry name" value="HTH_AraC"/>
</dbReference>
<dbReference type="InterPro" id="IPR035965">
    <property type="entry name" value="PAS-like_dom_sf"/>
</dbReference>
<dbReference type="PROSITE" id="PS00041">
    <property type="entry name" value="HTH_ARAC_FAMILY_1"/>
    <property type="match status" value="1"/>
</dbReference>
<feature type="domain" description="HTH araC/xylS-type" evidence="4">
    <location>
        <begin position="134"/>
        <end position="242"/>
    </location>
</feature>
<organism evidence="6 7">
    <name type="scientific">Neolewinella aurantiaca</name>
    <dbReference type="NCBI Taxonomy" id="2602767"/>
    <lineage>
        <taxon>Bacteria</taxon>
        <taxon>Pseudomonadati</taxon>
        <taxon>Bacteroidota</taxon>
        <taxon>Saprospiria</taxon>
        <taxon>Saprospirales</taxon>
        <taxon>Lewinellaceae</taxon>
        <taxon>Neolewinella</taxon>
    </lineage>
</organism>
<dbReference type="GO" id="GO:0043565">
    <property type="term" value="F:sequence-specific DNA binding"/>
    <property type="evidence" value="ECO:0007669"/>
    <property type="project" value="InterPro"/>
</dbReference>
<protein>
    <submittedName>
        <fullName evidence="6">PAS domain-containing protein</fullName>
    </submittedName>
</protein>
<name>A0A5C7FJR5_9BACT</name>
<keyword evidence="1" id="KW-0805">Transcription regulation</keyword>
<evidence type="ECO:0000259" key="4">
    <source>
        <dbReference type="PROSITE" id="PS01124"/>
    </source>
</evidence>
<accession>A0A5C7FJR5</accession>
<keyword evidence="3" id="KW-0804">Transcription</keyword>
<dbReference type="Pfam" id="PF13426">
    <property type="entry name" value="PAS_9"/>
    <property type="match status" value="1"/>
</dbReference>
<dbReference type="Pfam" id="PF12833">
    <property type="entry name" value="HTH_18"/>
    <property type="match status" value="1"/>
</dbReference>
<evidence type="ECO:0000256" key="3">
    <source>
        <dbReference type="ARBA" id="ARBA00023163"/>
    </source>
</evidence>